<evidence type="ECO:0000313" key="13">
    <source>
        <dbReference type="Proteomes" id="UP000305362"/>
    </source>
</evidence>
<proteinExistence type="inferred from homology"/>
<evidence type="ECO:0000313" key="10">
    <source>
        <dbReference type="EMBL" id="TIC34241.1"/>
    </source>
</evidence>
<organism evidence="9 16">
    <name type="scientific">Wallemia mellicola</name>
    <dbReference type="NCBI Taxonomy" id="1708541"/>
    <lineage>
        <taxon>Eukaryota</taxon>
        <taxon>Fungi</taxon>
        <taxon>Dikarya</taxon>
        <taxon>Basidiomycota</taxon>
        <taxon>Wallemiomycotina</taxon>
        <taxon>Wallemiomycetes</taxon>
        <taxon>Wallemiales</taxon>
        <taxon>Wallemiaceae</taxon>
        <taxon>Wallemia</taxon>
    </lineage>
</organism>
<feature type="compositionally biased region" description="Polar residues" evidence="7">
    <location>
        <begin position="509"/>
        <end position="518"/>
    </location>
</feature>
<protein>
    <recommendedName>
        <fullName evidence="17">DUF803-domain-containing protein</fullName>
    </recommendedName>
</protein>
<dbReference type="SUPFAM" id="SSF144000">
    <property type="entry name" value="Oxysterol-binding protein-like"/>
    <property type="match status" value="1"/>
</dbReference>
<evidence type="ECO:0000256" key="5">
    <source>
        <dbReference type="ARBA" id="ARBA00023136"/>
    </source>
</evidence>
<sequence length="830" mass="92270">MEDRWIGLLLAISSSVAIGMSFIITKKGLQDSSNKAGDNYSASDKLLYLKNPIWWAGMATMVVGEVANFAAYTFAPPVLITPLGALSVIFGAILASFLLHERLGPIGRVGCGLCVVGSLVIVIHAPEDKEVESVNDILNYAIQLPFIIYVAIVVIFSAVMIYKFVPKYGKKTPLVYISICSMVGSISVMSIKGFGVALKLTLAGNNQLTHASTYIFGIVVVVCIIIQMNYFNKALDTFSTNVVNPIYYVMFSTATIIASFILFQGFYETPTRDIVSVIAGFLTIFAGVYLLNKSRQIDEDALASKQAMRGTDPRHSISGRLSSAGAGGTMLDPPYERERDYEQFELPTHETQALNTLPERDESDDGMEDYTQKYDVEQENVAEAGDEGKFKTLTNILKKCMSVKDIANIRLSLPASLLYPAEYWNYIGRADTLVDINQHDDPLDRMLAASRFCFAKDLRFVRGGIVKPYNSVMGEHFRCSWPATVPELNEKGEFIPTSDLVNDYDDASGASSRTTTPAPQGPGVAAQDGKNVHAVSRDLRTVAALNNRRSKGKVSFLTEQISHHPPVSAYWYSAPDCQTEIYGVDQVSAKISGTSIKVQPGERNKGLFVNLKDRQEEYHISHPTALVSGILRGLSSIYAVICDSSVIEVNGPNVGDNPLRLIIEYKEESWIGKPRFLVEGVIYHATTEESRTWTKVKQVPRDQVLATLEGTWRTKIYYKKAGEDEQKLLIDLENLDLTPKYVRDLDKQDDLESRKVWEPVTRAILEKDYTEATKAKQVIEQHQRDLANERKRTNAAYQSCYFELDTPDGKPILTENGKRALESELLADFE</sequence>
<evidence type="ECO:0000313" key="9">
    <source>
        <dbReference type="EMBL" id="TIB78598.1"/>
    </source>
</evidence>
<evidence type="ECO:0000313" key="11">
    <source>
        <dbReference type="EMBL" id="TIC68365.1"/>
    </source>
</evidence>
<keyword evidence="5 8" id="KW-0472">Membrane</keyword>
<dbReference type="InterPro" id="IPR037185">
    <property type="entry name" value="EmrE-like"/>
</dbReference>
<feature type="transmembrane region" description="Helical" evidence="8">
    <location>
        <begin position="242"/>
        <end position="262"/>
    </location>
</feature>
<evidence type="ECO:0000256" key="6">
    <source>
        <dbReference type="RuleBase" id="RU003844"/>
    </source>
</evidence>
<dbReference type="EMBL" id="SPRC01000025">
    <property type="protein sequence ID" value="TIB78598.1"/>
    <property type="molecule type" value="Genomic_DNA"/>
</dbReference>
<comment type="similarity">
    <text evidence="2 6">Belongs to the OSBP family.</text>
</comment>
<reference evidence="13 14" key="1">
    <citation type="submission" date="2019-03" db="EMBL/GenBank/DDBJ databases">
        <title>Sequencing 25 genomes of Wallemia mellicola.</title>
        <authorList>
            <person name="Gostincar C."/>
        </authorList>
    </citation>
    <scope>NUCLEOTIDE SEQUENCE [LARGE SCALE GENOMIC DNA]</scope>
    <source>
        <strain evidence="11 15">EXF-1274</strain>
        <strain evidence="12 13">EXF-1277</strain>
        <strain evidence="9 16">EXF-6152</strain>
        <strain evidence="10 14">EXF-8738</strain>
    </source>
</reference>
<dbReference type="PANTHER" id="PTHR12570">
    <property type="match status" value="1"/>
</dbReference>
<evidence type="ECO:0000256" key="4">
    <source>
        <dbReference type="ARBA" id="ARBA00022989"/>
    </source>
</evidence>
<dbReference type="Pfam" id="PF01237">
    <property type="entry name" value="Oxysterol_BP"/>
    <property type="match status" value="1"/>
</dbReference>
<dbReference type="InterPro" id="IPR037239">
    <property type="entry name" value="OSBP_sf"/>
</dbReference>
<feature type="transmembrane region" description="Helical" evidence="8">
    <location>
        <begin position="78"/>
        <end position="99"/>
    </location>
</feature>
<keyword evidence="4 8" id="KW-1133">Transmembrane helix</keyword>
<feature type="region of interest" description="Disordered" evidence="7">
    <location>
        <begin position="505"/>
        <end position="531"/>
    </location>
</feature>
<evidence type="ECO:0000313" key="12">
    <source>
        <dbReference type="EMBL" id="TIC69299.1"/>
    </source>
</evidence>
<gene>
    <name evidence="11" type="ORF">E3Q02_01187</name>
    <name evidence="12" type="ORF">E3Q03_01356</name>
    <name evidence="10" type="ORF">E3Q10_00295</name>
    <name evidence="9" type="ORF">E3Q22_02536</name>
</gene>
<dbReference type="Pfam" id="PF05653">
    <property type="entry name" value="Mg_trans_NIPA"/>
    <property type="match status" value="1"/>
</dbReference>
<dbReference type="Proteomes" id="UP000309601">
    <property type="component" value="Unassembled WGS sequence"/>
</dbReference>
<feature type="transmembrane region" description="Helical" evidence="8">
    <location>
        <begin position="211"/>
        <end position="230"/>
    </location>
</feature>
<evidence type="ECO:0000313" key="15">
    <source>
        <dbReference type="Proteomes" id="UP000309601"/>
    </source>
</evidence>
<dbReference type="OrthoDB" id="48057at2759"/>
<dbReference type="GO" id="GO:0015095">
    <property type="term" value="F:magnesium ion transmembrane transporter activity"/>
    <property type="evidence" value="ECO:0007669"/>
    <property type="project" value="InterPro"/>
</dbReference>
<dbReference type="InterPro" id="IPR018494">
    <property type="entry name" value="Oxysterol-bd_CS"/>
</dbReference>
<dbReference type="Proteomes" id="UP000310685">
    <property type="component" value="Unassembled WGS sequence"/>
</dbReference>
<feature type="transmembrane region" description="Helical" evidence="8">
    <location>
        <begin position="174"/>
        <end position="191"/>
    </location>
</feature>
<dbReference type="InterPro" id="IPR008521">
    <property type="entry name" value="Mg_trans_NIPA"/>
</dbReference>
<evidence type="ECO:0000256" key="3">
    <source>
        <dbReference type="ARBA" id="ARBA00022692"/>
    </source>
</evidence>
<dbReference type="EMBL" id="SPRV01000010">
    <property type="protein sequence ID" value="TIC69299.1"/>
    <property type="molecule type" value="Genomic_DNA"/>
</dbReference>
<feature type="transmembrane region" description="Helical" evidence="8">
    <location>
        <begin position="137"/>
        <end position="162"/>
    </location>
</feature>
<dbReference type="SUPFAM" id="SSF103481">
    <property type="entry name" value="Multidrug resistance efflux transporter EmrE"/>
    <property type="match status" value="1"/>
</dbReference>
<evidence type="ECO:0000313" key="16">
    <source>
        <dbReference type="Proteomes" id="UP000310685"/>
    </source>
</evidence>
<evidence type="ECO:0000256" key="7">
    <source>
        <dbReference type="SAM" id="MobiDB-lite"/>
    </source>
</evidence>
<evidence type="ECO:0008006" key="17">
    <source>
        <dbReference type="Google" id="ProtNLM"/>
    </source>
</evidence>
<dbReference type="AlphaFoldDB" id="A0A4T0NLC7"/>
<feature type="transmembrane region" description="Helical" evidence="8">
    <location>
        <begin position="6"/>
        <end position="25"/>
    </location>
</feature>
<feature type="transmembrane region" description="Helical" evidence="8">
    <location>
        <begin position="106"/>
        <end position="125"/>
    </location>
</feature>
<keyword evidence="3 8" id="KW-0812">Transmembrane</keyword>
<dbReference type="EMBL" id="SPRO01000002">
    <property type="protein sequence ID" value="TIC34241.1"/>
    <property type="molecule type" value="Genomic_DNA"/>
</dbReference>
<dbReference type="GO" id="GO:0008289">
    <property type="term" value="F:lipid binding"/>
    <property type="evidence" value="ECO:0007669"/>
    <property type="project" value="InterPro"/>
</dbReference>
<evidence type="ECO:0000256" key="2">
    <source>
        <dbReference type="ARBA" id="ARBA00008842"/>
    </source>
</evidence>
<feature type="transmembrane region" description="Helical" evidence="8">
    <location>
        <begin position="274"/>
        <end position="291"/>
    </location>
</feature>
<dbReference type="Proteomes" id="UP000305647">
    <property type="component" value="Unassembled WGS sequence"/>
</dbReference>
<dbReference type="Gene3D" id="3.30.70.3490">
    <property type="match status" value="1"/>
</dbReference>
<evidence type="ECO:0000256" key="1">
    <source>
        <dbReference type="ARBA" id="ARBA00004141"/>
    </source>
</evidence>
<dbReference type="PROSITE" id="PS01013">
    <property type="entry name" value="OSBP"/>
    <property type="match status" value="1"/>
</dbReference>
<dbReference type="Proteomes" id="UP000305362">
    <property type="component" value="Unassembled WGS sequence"/>
</dbReference>
<name>A0A4T0NLC7_9BASI</name>
<dbReference type="EMBL" id="SPRW01000009">
    <property type="protein sequence ID" value="TIC68365.1"/>
    <property type="molecule type" value="Genomic_DNA"/>
</dbReference>
<dbReference type="InterPro" id="IPR000648">
    <property type="entry name" value="Oxysterol-bd"/>
</dbReference>
<feature type="region of interest" description="Disordered" evidence="7">
    <location>
        <begin position="308"/>
        <end position="329"/>
    </location>
</feature>
<dbReference type="PANTHER" id="PTHR12570:SF85">
    <property type="entry name" value="DUF803 DOMAIN MEMBRANE PROTEIN (AFU_ORTHOLOGUE AFUA_1G15880)"/>
    <property type="match status" value="1"/>
</dbReference>
<evidence type="ECO:0000313" key="14">
    <source>
        <dbReference type="Proteomes" id="UP000305647"/>
    </source>
</evidence>
<evidence type="ECO:0000256" key="8">
    <source>
        <dbReference type="SAM" id="Phobius"/>
    </source>
</evidence>
<accession>A0A4T0NLC7</accession>
<comment type="caution">
    <text evidence="9">The sequence shown here is derived from an EMBL/GenBank/DDBJ whole genome shotgun (WGS) entry which is preliminary data.</text>
</comment>
<dbReference type="Gene3D" id="2.40.160.120">
    <property type="match status" value="1"/>
</dbReference>
<feature type="transmembrane region" description="Helical" evidence="8">
    <location>
        <begin position="53"/>
        <end position="72"/>
    </location>
</feature>
<comment type="subcellular location">
    <subcellularLocation>
        <location evidence="1">Membrane</location>
        <topology evidence="1">Multi-pass membrane protein</topology>
    </subcellularLocation>
</comment>
<dbReference type="GO" id="GO:0016020">
    <property type="term" value="C:membrane"/>
    <property type="evidence" value="ECO:0007669"/>
    <property type="project" value="UniProtKB-SubCell"/>
</dbReference>